<proteinExistence type="inferred from homology"/>
<dbReference type="SUPFAM" id="SSF52540">
    <property type="entry name" value="P-loop containing nucleoside triphosphate hydrolases"/>
    <property type="match status" value="1"/>
</dbReference>
<organism evidence="6 7">
    <name type="scientific">Diplogelasinospora grovesii</name>
    <dbReference type="NCBI Taxonomy" id="303347"/>
    <lineage>
        <taxon>Eukaryota</taxon>
        <taxon>Fungi</taxon>
        <taxon>Dikarya</taxon>
        <taxon>Ascomycota</taxon>
        <taxon>Pezizomycotina</taxon>
        <taxon>Sordariomycetes</taxon>
        <taxon>Sordariomycetidae</taxon>
        <taxon>Sordariales</taxon>
        <taxon>Diplogelasinosporaceae</taxon>
        <taxon>Diplogelasinospora</taxon>
    </lineage>
</organism>
<feature type="region of interest" description="Disordered" evidence="3">
    <location>
        <begin position="1"/>
        <end position="193"/>
    </location>
</feature>
<dbReference type="InterPro" id="IPR007751">
    <property type="entry name" value="DUF676_lipase-like"/>
</dbReference>
<feature type="compositionally biased region" description="Basic and acidic residues" evidence="3">
    <location>
        <begin position="154"/>
        <end position="169"/>
    </location>
</feature>
<feature type="region of interest" description="Disordered" evidence="3">
    <location>
        <begin position="1074"/>
        <end position="1281"/>
    </location>
</feature>
<feature type="compositionally biased region" description="Basic and acidic residues" evidence="3">
    <location>
        <begin position="1329"/>
        <end position="1341"/>
    </location>
</feature>
<dbReference type="PANTHER" id="PTHR10039:SF14">
    <property type="entry name" value="NACHT DOMAIN-CONTAINING PROTEIN"/>
    <property type="match status" value="1"/>
</dbReference>
<dbReference type="Pfam" id="PF24883">
    <property type="entry name" value="NPHP3_N"/>
    <property type="match status" value="1"/>
</dbReference>
<protein>
    <recommendedName>
        <fullName evidence="8">DUF676 domain-containing protein</fullName>
    </recommendedName>
</protein>
<dbReference type="Pfam" id="PF05057">
    <property type="entry name" value="DUF676"/>
    <property type="match status" value="1"/>
</dbReference>
<dbReference type="Proteomes" id="UP001303473">
    <property type="component" value="Unassembled WGS sequence"/>
</dbReference>
<feature type="compositionally biased region" description="Polar residues" evidence="3">
    <location>
        <begin position="116"/>
        <end position="125"/>
    </location>
</feature>
<reference evidence="7" key="1">
    <citation type="journal article" date="2023" name="Mol. Phylogenet. Evol.">
        <title>Genome-scale phylogeny and comparative genomics of the fungal order Sordariales.</title>
        <authorList>
            <person name="Hensen N."/>
            <person name="Bonometti L."/>
            <person name="Westerberg I."/>
            <person name="Brannstrom I.O."/>
            <person name="Guillou S."/>
            <person name="Cros-Aarteil S."/>
            <person name="Calhoun S."/>
            <person name="Haridas S."/>
            <person name="Kuo A."/>
            <person name="Mondo S."/>
            <person name="Pangilinan J."/>
            <person name="Riley R."/>
            <person name="LaButti K."/>
            <person name="Andreopoulos B."/>
            <person name="Lipzen A."/>
            <person name="Chen C."/>
            <person name="Yan M."/>
            <person name="Daum C."/>
            <person name="Ng V."/>
            <person name="Clum A."/>
            <person name="Steindorff A."/>
            <person name="Ohm R.A."/>
            <person name="Martin F."/>
            <person name="Silar P."/>
            <person name="Natvig D.O."/>
            <person name="Lalanne C."/>
            <person name="Gautier V."/>
            <person name="Ament-Velasquez S.L."/>
            <person name="Kruys A."/>
            <person name="Hutchinson M.I."/>
            <person name="Powell A.J."/>
            <person name="Barry K."/>
            <person name="Miller A.N."/>
            <person name="Grigoriev I.V."/>
            <person name="Debuchy R."/>
            <person name="Gladieux P."/>
            <person name="Hiltunen Thoren M."/>
            <person name="Johannesson H."/>
        </authorList>
    </citation>
    <scope>NUCLEOTIDE SEQUENCE [LARGE SCALE GENOMIC DNA]</scope>
    <source>
        <strain evidence="7">CBS 340.73</strain>
    </source>
</reference>
<feature type="compositionally biased region" description="Basic and acidic residues" evidence="3">
    <location>
        <begin position="1380"/>
        <end position="1396"/>
    </location>
</feature>
<evidence type="ECO:0000259" key="5">
    <source>
        <dbReference type="Pfam" id="PF24883"/>
    </source>
</evidence>
<feature type="compositionally biased region" description="Basic and acidic residues" evidence="3">
    <location>
        <begin position="80"/>
        <end position="90"/>
    </location>
</feature>
<comment type="caution">
    <text evidence="6">The sequence shown here is derived from an EMBL/GenBank/DDBJ whole genome shotgun (WGS) entry which is preliminary data.</text>
</comment>
<feature type="compositionally biased region" description="Basic and acidic residues" evidence="3">
    <location>
        <begin position="1103"/>
        <end position="1120"/>
    </location>
</feature>
<feature type="compositionally biased region" description="Polar residues" evidence="3">
    <location>
        <begin position="1343"/>
        <end position="1355"/>
    </location>
</feature>
<sequence length="1447" mass="162734">MQEVNESVQEKQCGESFQDQDDKYSEDLDEQDKEEEEEEGEVQNLDDKDDRVGEDGNEEMDKQDKTNHSNQDTDEEEQRDSDNNNEHSTENKVLNADDEDAQHKDVEALRGPDTPTILNTDNQYQPVPLFPLFPPDTFDQRKREPGDTKAQTLNDKHIQAKDQQKRQQELEDVDQTELDRKNEEADNEDVDAYSDDEYGMYLVTLYSTERDTKWAVRPAMQADVVLVAGLGGHPIETWEAADKTLWPRDLLPKHITDIRVLSFNYNTTLKGSASQAGIREHAQDLLVYLSNEKEDNEDAKLRPVVFVGHSLGGLIIKQALYLASKRLDGKYKWLWEASRGVMFFSTPHYGMDKSQWRSFVRYVLQYDAPVEGAVPTEGMLVEIWNSADALVNISENFEPLQQYLAFQTFVEDRPMEGIGEPFVTKIHGTLRAPTEHHEVIKGDHLGLCRFTEDEDTEFEPIWNGIKSLINQTPKAIDRIGRHGKKALYQLCSDEFHSQPLTKKPTPDTCGWVQERPEVKDWLGTAPGTKQNLWISGPPGCGKSYLARHIVSELEQTTSQDVIHCFLTNSIPAHGDLQAVLRSTIHQALRLEPEIINDVLALLAEQPPSAEGSTEQDPERNMWTDDRLRTLWPDVMARVTAQHPMTAVIDGFDELRVDHREDFFDCLGELEGKATNPENLRLLLVSREVQDLKTQSAEHNFARYDMKPADTGTDISKSIHEGLDRAFATTGRFTNKRLQSEICEKIQTQTDGVYLSAAMIAQDLSRNRDVKSEGDMLKLLNSPDFPRDLTGVYDYVLDRMSKTKHVASLLKQALLWAAFQREALKPAEFNIAQAVGRAMETHPDGEITGPDLDEFLDDNIAMTLDFHCGHLVKFQDGRLELVHGSLRTYLLAQDVGGERSHATLASTCVTYLAMAQFQKSGRRPDAERMDLWESKVRKRVDRHKFVRYASLYWHDHISYAGPSWPGPIAEPVLERLALLEDKKTGCARSWTEVWWYFTMWPAQNFPMDPPVEEIRSPTPPGRTPTPTPLVVASEERVVPLEIPELPLAVPEEEEKETLSPILSLTDSHQAFPPAQNLEDTELPFPKEKQEEISPTALKDPTPTPEKHESPIVLPRDEKEDVPYNTTTHGTTTPDYLALLPTLEELEAPLVIPGEEEIAPISPDEHATPEEHALPEEQELPPIQPMENEDDSDNVSLGEERKEDEDEDDVSFVSIPEQEALDAVPEEPEPISPTQQTSPPTTPQIQTHVSDKNGQPPGKPEDSIPGVEISKMHTPQDEPLGHQLFAGNGLFFQRNQSIDALLSEVSQASVVLKSELLVGESSGGQPTTTELIKEPTKQVEEPSRAASSPTLPSPSQSKEPRRDESSAGRVTTTGGGLLIKIELSKKTPPLEEPPRPEPPKPAPPKPEPAPKAEKKKGWFERVGGAWSKLSKSQSSLFTLTTFPRSPFPA</sequence>
<feature type="domain" description="DUF676" evidence="4">
    <location>
        <begin position="224"/>
        <end position="354"/>
    </location>
</feature>
<feature type="compositionally biased region" description="Basic and acidic residues" evidence="3">
    <location>
        <begin position="101"/>
        <end position="110"/>
    </location>
</feature>
<feature type="compositionally biased region" description="Low complexity" evidence="3">
    <location>
        <begin position="1124"/>
        <end position="1141"/>
    </location>
</feature>
<evidence type="ECO:0000256" key="2">
    <source>
        <dbReference type="ARBA" id="ARBA00022737"/>
    </source>
</evidence>
<comment type="similarity">
    <text evidence="1">Belongs to the putative lipase ROG1 family.</text>
</comment>
<name>A0AAN6MXE2_9PEZI</name>
<feature type="region of interest" description="Disordered" evidence="3">
    <location>
        <begin position="1314"/>
        <end position="1417"/>
    </location>
</feature>
<dbReference type="Gene3D" id="3.40.50.1820">
    <property type="entry name" value="alpha/beta hydrolase"/>
    <property type="match status" value="1"/>
</dbReference>
<dbReference type="SUPFAM" id="SSF53474">
    <property type="entry name" value="alpha/beta-Hydrolases"/>
    <property type="match status" value="1"/>
</dbReference>
<evidence type="ECO:0000313" key="6">
    <source>
        <dbReference type="EMBL" id="KAK3934028.1"/>
    </source>
</evidence>
<feature type="compositionally biased region" description="Low complexity" evidence="3">
    <location>
        <begin position="1230"/>
        <end position="1245"/>
    </location>
</feature>
<gene>
    <name evidence="6" type="ORF">QBC46DRAFT_359311</name>
</gene>
<dbReference type="InterPro" id="IPR056884">
    <property type="entry name" value="NPHP3-like_N"/>
</dbReference>
<dbReference type="InterPro" id="IPR029058">
    <property type="entry name" value="AB_hydrolase_fold"/>
</dbReference>
<evidence type="ECO:0008006" key="8">
    <source>
        <dbReference type="Google" id="ProtNLM"/>
    </source>
</evidence>
<keyword evidence="7" id="KW-1185">Reference proteome</keyword>
<feature type="compositionally biased region" description="Basic and acidic residues" evidence="3">
    <location>
        <begin position="1161"/>
        <end position="1173"/>
    </location>
</feature>
<evidence type="ECO:0000259" key="4">
    <source>
        <dbReference type="Pfam" id="PF05057"/>
    </source>
</evidence>
<feature type="compositionally biased region" description="Basic and acidic residues" evidence="3">
    <location>
        <begin position="1406"/>
        <end position="1417"/>
    </location>
</feature>
<keyword evidence="2" id="KW-0677">Repeat</keyword>
<dbReference type="PANTHER" id="PTHR10039">
    <property type="entry name" value="AMELOGENIN"/>
    <property type="match status" value="1"/>
</dbReference>
<evidence type="ECO:0000313" key="7">
    <source>
        <dbReference type="Proteomes" id="UP001303473"/>
    </source>
</evidence>
<feature type="compositionally biased region" description="Basic and acidic residues" evidence="3">
    <location>
        <begin position="1268"/>
        <end position="1278"/>
    </location>
</feature>
<evidence type="ECO:0000256" key="1">
    <source>
        <dbReference type="ARBA" id="ARBA00007920"/>
    </source>
</evidence>
<dbReference type="EMBL" id="MU854037">
    <property type="protein sequence ID" value="KAK3934028.1"/>
    <property type="molecule type" value="Genomic_DNA"/>
</dbReference>
<dbReference type="InterPro" id="IPR027417">
    <property type="entry name" value="P-loop_NTPase"/>
</dbReference>
<feature type="compositionally biased region" description="Acidic residues" evidence="3">
    <location>
        <begin position="27"/>
        <end position="41"/>
    </location>
</feature>
<evidence type="ECO:0000256" key="3">
    <source>
        <dbReference type="SAM" id="MobiDB-lite"/>
    </source>
</evidence>
<dbReference type="Gene3D" id="3.40.50.300">
    <property type="entry name" value="P-loop containing nucleotide triphosphate hydrolases"/>
    <property type="match status" value="1"/>
</dbReference>
<feature type="compositionally biased region" description="Basic and acidic residues" evidence="3">
    <location>
        <begin position="45"/>
        <end position="67"/>
    </location>
</feature>
<feature type="compositionally biased region" description="Basic and acidic residues" evidence="3">
    <location>
        <begin position="138"/>
        <end position="147"/>
    </location>
</feature>
<accession>A0AAN6MXE2</accession>
<feature type="domain" description="Nephrocystin 3-like N-terminal" evidence="5">
    <location>
        <begin position="507"/>
        <end position="686"/>
    </location>
</feature>